<name>A0A023DYF6_9PROT</name>
<comment type="caution">
    <text evidence="1">The sequence shown here is derived from an EMBL/GenBank/DDBJ whole genome shotgun (WGS) entry which is preliminary data.</text>
</comment>
<organism evidence="1 2">
    <name type="scientific">Holospora elegans E1</name>
    <dbReference type="NCBI Taxonomy" id="1427503"/>
    <lineage>
        <taxon>Bacteria</taxon>
        <taxon>Pseudomonadati</taxon>
        <taxon>Pseudomonadota</taxon>
        <taxon>Alphaproteobacteria</taxon>
        <taxon>Holosporales</taxon>
        <taxon>Holosporaceae</taxon>
        <taxon>Holospora</taxon>
    </lineage>
</organism>
<gene>
    <name evidence="1" type="ORF">HE1_00809</name>
</gene>
<dbReference type="EMBL" id="BAUP01000101">
    <property type="protein sequence ID" value="GAJ46474.1"/>
    <property type="molecule type" value="Genomic_DNA"/>
</dbReference>
<protein>
    <submittedName>
        <fullName evidence="1">Uncharacterized protein</fullName>
    </submittedName>
</protein>
<dbReference type="OrthoDB" id="8479330at2"/>
<reference evidence="1 2" key="1">
    <citation type="journal article" date="2014" name="FEMS Microbiol. Lett.">
        <title>Draft genome sequences of three Holospora species (Holospora obtusa, Holospora undulata, and Holospora elegans), endonuclear symbiotic bacteria of the ciliate Paramecium caudatum.</title>
        <authorList>
            <person name="Dohra H."/>
            <person name="Tanaka K."/>
            <person name="Suzuki T."/>
            <person name="Fujishima M."/>
            <person name="Suzuki H."/>
        </authorList>
    </citation>
    <scope>NUCLEOTIDE SEQUENCE [LARGE SCALE GENOMIC DNA]</scope>
    <source>
        <strain evidence="1 2">E1</strain>
    </source>
</reference>
<accession>A0A023DYF6</accession>
<dbReference type="RefSeq" id="WP_035545008.1">
    <property type="nucleotide sequence ID" value="NZ_BAUP01000101.1"/>
</dbReference>
<sequence>MQEKMMKGPSEGESIDDILQSIRGLVYPVIDLNRPIQKEGSDSSIQRESSDFFVQKEGTSSSVEREVVPSAGESLQKEPDCQKNNASAAQALFSFIHSVRRDKQEDSPLQEVVNKEVKKSLSLEAFLTEVVRDALNPHIKSILEQEMRSFLNLDGKKLMETLIIQWFDLHGKDMIRTWLEKHAPALVVKCVEVYLKELSKNA</sequence>
<evidence type="ECO:0000313" key="1">
    <source>
        <dbReference type="EMBL" id="GAJ46474.1"/>
    </source>
</evidence>
<evidence type="ECO:0000313" key="2">
    <source>
        <dbReference type="Proteomes" id="UP000024842"/>
    </source>
</evidence>
<proteinExistence type="predicted"/>
<keyword evidence="2" id="KW-1185">Reference proteome</keyword>
<dbReference type="Proteomes" id="UP000024842">
    <property type="component" value="Unassembled WGS sequence"/>
</dbReference>
<dbReference type="AlphaFoldDB" id="A0A023DYF6"/>